<dbReference type="PANTHER" id="PTHR11596">
    <property type="entry name" value="ALKALINE PHOSPHATASE"/>
    <property type="match status" value="1"/>
</dbReference>
<evidence type="ECO:0000256" key="1">
    <source>
        <dbReference type="ARBA" id="ARBA00005984"/>
    </source>
</evidence>
<dbReference type="Pfam" id="PF00245">
    <property type="entry name" value="Alk_phosphatase"/>
    <property type="match status" value="1"/>
</dbReference>
<feature type="chain" id="PRO_5016951877" evidence="11">
    <location>
        <begin position="32"/>
        <end position="480"/>
    </location>
</feature>
<dbReference type="SUPFAM" id="SSF53649">
    <property type="entry name" value="Alkaline phosphatase-like"/>
    <property type="match status" value="1"/>
</dbReference>
<gene>
    <name evidence="12" type="ORF">DP119_11990</name>
</gene>
<feature type="binding site" evidence="8">
    <location>
        <position position="304"/>
    </location>
    <ligand>
        <name>Zn(2+)</name>
        <dbReference type="ChEBI" id="CHEBI:29105"/>
        <label>2</label>
    </ligand>
</feature>
<reference evidence="12 13" key="1">
    <citation type="submission" date="2018-06" db="EMBL/GenBank/DDBJ databases">
        <title>The draft genome sequences of strains SCU63 and S1.</title>
        <authorList>
            <person name="Gan L."/>
        </authorList>
    </citation>
    <scope>NUCLEOTIDE SEQUENCE [LARGE SCALE GENOMIC DNA]</scope>
    <source>
        <strain evidence="12 13">S1</strain>
    </source>
</reference>
<name>A0A365K302_9BACL</name>
<evidence type="ECO:0000256" key="7">
    <source>
        <dbReference type="PIRSR" id="PIRSR601952-1"/>
    </source>
</evidence>
<comment type="caution">
    <text evidence="12">The sequence shown here is derived from an EMBL/GenBank/DDBJ whole genome shotgun (WGS) entry which is preliminary data.</text>
</comment>
<evidence type="ECO:0000256" key="9">
    <source>
        <dbReference type="RuleBase" id="RU003946"/>
    </source>
</evidence>
<evidence type="ECO:0000256" key="10">
    <source>
        <dbReference type="SAM" id="MobiDB-lite"/>
    </source>
</evidence>
<comment type="cofactor">
    <cofactor evidence="8">
        <name>Zn(2+)</name>
        <dbReference type="ChEBI" id="CHEBI:29105"/>
    </cofactor>
    <text evidence="8">Binds 2 Zn(2+) ions.</text>
</comment>
<feature type="binding site" evidence="8">
    <location>
        <position position="436"/>
    </location>
    <ligand>
        <name>Zn(2+)</name>
        <dbReference type="ChEBI" id="CHEBI:29105"/>
        <label>2</label>
    </ligand>
</feature>
<proteinExistence type="inferred from homology"/>
<keyword evidence="5 8" id="KW-0862">Zinc</keyword>
<feature type="binding site" evidence="8">
    <location>
        <position position="300"/>
    </location>
    <ligand>
        <name>Zn(2+)</name>
        <dbReference type="ChEBI" id="CHEBI:29105"/>
        <label>2</label>
    </ligand>
</feature>
<dbReference type="InterPro" id="IPR001952">
    <property type="entry name" value="Alkaline_phosphatase"/>
</dbReference>
<feature type="compositionally biased region" description="Basic residues" evidence="10">
    <location>
        <begin position="42"/>
        <end position="55"/>
    </location>
</feature>
<evidence type="ECO:0000256" key="6">
    <source>
        <dbReference type="ARBA" id="ARBA00022842"/>
    </source>
</evidence>
<evidence type="ECO:0000256" key="5">
    <source>
        <dbReference type="ARBA" id="ARBA00022833"/>
    </source>
</evidence>
<feature type="binding site" evidence="8">
    <location>
        <position position="295"/>
    </location>
    <ligand>
        <name>Mg(2+)</name>
        <dbReference type="ChEBI" id="CHEBI:18420"/>
    </ligand>
</feature>
<dbReference type="OrthoDB" id="9794455at2"/>
<feature type="binding site" evidence="8">
    <location>
        <position position="174"/>
    </location>
    <ligand>
        <name>Mg(2+)</name>
        <dbReference type="ChEBI" id="CHEBI:18420"/>
    </ligand>
</feature>
<keyword evidence="4" id="KW-0378">Hydrolase</keyword>
<keyword evidence="11" id="KW-0732">Signal</keyword>
<keyword evidence="3 8" id="KW-0479">Metal-binding</keyword>
<protein>
    <submittedName>
        <fullName evidence="12">Alkaline phosphatase</fullName>
    </submittedName>
</protein>
<keyword evidence="6 8" id="KW-0460">Magnesium</keyword>
<feature type="signal peptide" evidence="11">
    <location>
        <begin position="1"/>
        <end position="31"/>
    </location>
</feature>
<evidence type="ECO:0000313" key="13">
    <source>
        <dbReference type="Proteomes" id="UP000251869"/>
    </source>
</evidence>
<dbReference type="CDD" id="cd16012">
    <property type="entry name" value="ALP"/>
    <property type="match status" value="1"/>
</dbReference>
<evidence type="ECO:0000256" key="2">
    <source>
        <dbReference type="ARBA" id="ARBA00022553"/>
    </source>
</evidence>
<dbReference type="Gene3D" id="1.10.60.40">
    <property type="match status" value="1"/>
</dbReference>
<dbReference type="Proteomes" id="UP000251869">
    <property type="component" value="Unassembled WGS sequence"/>
</dbReference>
<dbReference type="GO" id="GO:0046872">
    <property type="term" value="F:metal ion binding"/>
    <property type="evidence" value="ECO:0007669"/>
    <property type="project" value="UniProtKB-KW"/>
</dbReference>
<dbReference type="SMART" id="SM00098">
    <property type="entry name" value="alkPPc"/>
    <property type="match status" value="1"/>
</dbReference>
<dbReference type="RefSeq" id="WP_112233405.1">
    <property type="nucleotide sequence ID" value="NZ_QLZQ01000005.1"/>
</dbReference>
<feature type="binding site" evidence="8">
    <location>
        <position position="72"/>
    </location>
    <ligand>
        <name>Mg(2+)</name>
        <dbReference type="ChEBI" id="CHEBI:18420"/>
    </ligand>
</feature>
<dbReference type="PRINTS" id="PR00113">
    <property type="entry name" value="ALKPHPHTASE"/>
</dbReference>
<organism evidence="12 13">
    <name type="scientific">Planococcus maitriensis</name>
    <dbReference type="NCBI Taxonomy" id="221799"/>
    <lineage>
        <taxon>Bacteria</taxon>
        <taxon>Bacillati</taxon>
        <taxon>Bacillota</taxon>
        <taxon>Bacilli</taxon>
        <taxon>Bacillales</taxon>
        <taxon>Caryophanaceae</taxon>
        <taxon>Planococcus</taxon>
    </lineage>
</organism>
<sequence>MIRKSMKKLVPAAVVAAVAVTSFTPSAPAEAHGNGKAEVHKEHKHPGKGKGKGKGHGKDKDAPKNVIFLIGDGVGTAYTSAYRYLQDDPSARFADDMSFDSYLVGQQMTYPEDAHQNVTDSASAATAMAAGVKTYNNAIGVDNDESEVKTVLEAAKEQGKATGLVASSEITHATPASFGAHDISRRNMNAIADDYFDERIDGEHKIDVLLGGGTKLFDRTDRDLTEEFQESGYGYVTSKEELLANDDGQVLGLFAEGGLPKMIDREDSVPSLEDMTRSAIDRLKQDEDGFFLMIEGSQVDWAGHDNDIVAAMSEMEDYDRAFQAAIEFAKQDENTLVVATADHSTGGFSIGADGIYNWFAEPILAAQRTPDFMAAEIAEGAGVEETLERYIDLDLTEEEIASVKKAANEGEYLDIDNAIERIFDKRSHTGWTTGGHTGEDVPVYAYGPASQKFAGQLDNTDHAGIIFDLMGADVTIDDKQ</sequence>
<evidence type="ECO:0000313" key="12">
    <source>
        <dbReference type="EMBL" id="RAZ67016.1"/>
    </source>
</evidence>
<dbReference type="PROSITE" id="PS00123">
    <property type="entry name" value="ALKALINE_PHOSPHATASE"/>
    <property type="match status" value="1"/>
</dbReference>
<dbReference type="AlphaFoldDB" id="A0A365K302"/>
<feature type="binding site" evidence="8">
    <location>
        <position position="172"/>
    </location>
    <ligand>
        <name>Mg(2+)</name>
        <dbReference type="ChEBI" id="CHEBI:18420"/>
    </ligand>
</feature>
<dbReference type="Gene3D" id="3.40.720.10">
    <property type="entry name" value="Alkaline Phosphatase, subunit A"/>
    <property type="match status" value="1"/>
</dbReference>
<dbReference type="InterPro" id="IPR017850">
    <property type="entry name" value="Alkaline_phosphatase_core_sf"/>
</dbReference>
<feature type="region of interest" description="Disordered" evidence="10">
    <location>
        <begin position="26"/>
        <end position="61"/>
    </location>
</feature>
<feature type="binding site" evidence="8">
    <location>
        <position position="343"/>
    </location>
    <ligand>
        <name>Zn(2+)</name>
        <dbReference type="ChEBI" id="CHEBI:29105"/>
        <label>2</label>
    </ligand>
</feature>
<evidence type="ECO:0000256" key="8">
    <source>
        <dbReference type="PIRSR" id="PIRSR601952-2"/>
    </source>
</evidence>
<dbReference type="InterPro" id="IPR018299">
    <property type="entry name" value="Alkaline_phosphatase_AS"/>
</dbReference>
<dbReference type="EMBL" id="QLZQ01000005">
    <property type="protein sequence ID" value="RAZ67016.1"/>
    <property type="molecule type" value="Genomic_DNA"/>
</dbReference>
<keyword evidence="13" id="KW-1185">Reference proteome</keyword>
<evidence type="ECO:0000256" key="11">
    <source>
        <dbReference type="SAM" id="SignalP"/>
    </source>
</evidence>
<feature type="binding site" evidence="8">
    <location>
        <position position="342"/>
    </location>
    <ligand>
        <name>Zn(2+)</name>
        <dbReference type="ChEBI" id="CHEBI:29105"/>
        <label>2</label>
    </ligand>
</feature>
<dbReference type="PANTHER" id="PTHR11596:SF5">
    <property type="entry name" value="ALKALINE PHOSPHATASE"/>
    <property type="match status" value="1"/>
</dbReference>
<comment type="cofactor">
    <cofactor evidence="8">
        <name>Mg(2+)</name>
        <dbReference type="ChEBI" id="CHEBI:18420"/>
    </cofactor>
    <text evidence="8">Binds 1 Mg(2+) ion.</text>
</comment>
<comment type="similarity">
    <text evidence="1 9">Belongs to the alkaline phosphatase family.</text>
</comment>
<dbReference type="GO" id="GO:0004035">
    <property type="term" value="F:alkaline phosphatase activity"/>
    <property type="evidence" value="ECO:0007669"/>
    <property type="project" value="TreeGrafter"/>
</dbReference>
<accession>A0A365K302</accession>
<feature type="active site" description="Phosphoserine intermediate" evidence="7">
    <location>
        <position position="121"/>
    </location>
</feature>
<evidence type="ECO:0000256" key="4">
    <source>
        <dbReference type="ARBA" id="ARBA00022801"/>
    </source>
</evidence>
<keyword evidence="2" id="KW-0597">Phosphoprotein</keyword>
<feature type="binding site" evidence="8">
    <location>
        <position position="72"/>
    </location>
    <ligand>
        <name>Zn(2+)</name>
        <dbReference type="ChEBI" id="CHEBI:29105"/>
        <label>2</label>
    </ligand>
</feature>
<evidence type="ECO:0000256" key="3">
    <source>
        <dbReference type="ARBA" id="ARBA00022723"/>
    </source>
</evidence>